<dbReference type="EnsemblPlants" id="AET2Gv20752900.1">
    <property type="protein sequence ID" value="AET2Gv20752900.1"/>
    <property type="gene ID" value="AET2Gv20752900"/>
</dbReference>
<feature type="domain" description="KIB1-4 beta-propeller" evidence="2">
    <location>
        <begin position="84"/>
        <end position="334"/>
    </location>
</feature>
<dbReference type="Proteomes" id="UP000015105">
    <property type="component" value="Chromosome 2D"/>
</dbReference>
<evidence type="ECO:0000259" key="2">
    <source>
        <dbReference type="Pfam" id="PF03478"/>
    </source>
</evidence>
<reference evidence="3" key="4">
    <citation type="submission" date="2019-03" db="UniProtKB">
        <authorList>
            <consortium name="EnsemblPlants"/>
        </authorList>
    </citation>
    <scope>IDENTIFICATION</scope>
</reference>
<keyword evidence="4" id="KW-1185">Reference proteome</keyword>
<reference evidence="4" key="2">
    <citation type="journal article" date="2017" name="Nat. Plants">
        <title>The Aegilops tauschii genome reveals multiple impacts of transposons.</title>
        <authorList>
            <person name="Zhao G."/>
            <person name="Zou C."/>
            <person name="Li K."/>
            <person name="Wang K."/>
            <person name="Li T."/>
            <person name="Gao L."/>
            <person name="Zhang X."/>
            <person name="Wang H."/>
            <person name="Yang Z."/>
            <person name="Liu X."/>
            <person name="Jiang W."/>
            <person name="Mao L."/>
            <person name="Kong X."/>
            <person name="Jiao Y."/>
            <person name="Jia J."/>
        </authorList>
    </citation>
    <scope>NUCLEOTIDE SEQUENCE [LARGE SCALE GENOMIC DNA]</scope>
    <source>
        <strain evidence="4">cv. AL8/78</strain>
    </source>
</reference>
<protein>
    <recommendedName>
        <fullName evidence="2">KIB1-4 beta-propeller domain-containing protein</fullName>
    </recommendedName>
</protein>
<evidence type="ECO:0000313" key="4">
    <source>
        <dbReference type="Proteomes" id="UP000015105"/>
    </source>
</evidence>
<reference evidence="4" key="1">
    <citation type="journal article" date="2014" name="Science">
        <title>Ancient hybridizations among the ancestral genomes of bread wheat.</title>
        <authorList>
            <consortium name="International Wheat Genome Sequencing Consortium,"/>
            <person name="Marcussen T."/>
            <person name="Sandve S.R."/>
            <person name="Heier L."/>
            <person name="Spannagl M."/>
            <person name="Pfeifer M."/>
            <person name="Jakobsen K.S."/>
            <person name="Wulff B.B."/>
            <person name="Steuernagel B."/>
            <person name="Mayer K.F."/>
            <person name="Olsen O.A."/>
        </authorList>
    </citation>
    <scope>NUCLEOTIDE SEQUENCE [LARGE SCALE GENOMIC DNA]</scope>
    <source>
        <strain evidence="4">cv. AL8/78</strain>
    </source>
</reference>
<accession>A0A453C716</accession>
<proteinExistence type="predicted"/>
<dbReference type="Gramene" id="AET2Gv20752900.1">
    <property type="protein sequence ID" value="AET2Gv20752900.1"/>
    <property type="gene ID" value="AET2Gv20752900"/>
</dbReference>
<dbReference type="SUPFAM" id="SSF69322">
    <property type="entry name" value="Tricorn protease domain 2"/>
    <property type="match status" value="1"/>
</dbReference>
<feature type="region of interest" description="Disordered" evidence="1">
    <location>
        <begin position="380"/>
        <end position="403"/>
    </location>
</feature>
<feature type="compositionally biased region" description="Basic and acidic residues" evidence="1">
    <location>
        <begin position="385"/>
        <end position="403"/>
    </location>
</feature>
<dbReference type="AlphaFoldDB" id="A0A453C716"/>
<sequence length="403" mass="44928">SSSSPKRNIMAPFGPWADLHPELLLSIADGLSLKHYAAIRCACPGWRSALPPPLPSLLVFADGQRAYALSFLMRRSIHCSTLRTRSCFVGSSNGCFAVASECGEISILNPLTGEEIKLLPMNCGKKERKVVFAPNPRPDDYTAVAVCHGKKLAYTKTRDMKWFISDVAMGRGDQLIDLVYDTDGGKVYCLTECGDVHVLHIPRGRRRKPIVEPLLPERPFDPAAVFAAPYHTASKPTRFKQIFICNGSLYQVWRNATGNIAWRLPEGGRFIMSDNDIFVLRYDPGRMPCWDTVNDLGGYSVFIGKNNPAVVQAEDVPGVRANCVYWIDERWRGVPMVFDMVTRTSAPFVLPSADIVQSPLCGTGCWYFFSDNITSIDNNGRKQHMSGDVERSQEQQEAKRSKL</sequence>
<dbReference type="InterPro" id="IPR005174">
    <property type="entry name" value="KIB1-4_b-propeller"/>
</dbReference>
<evidence type="ECO:0000313" key="3">
    <source>
        <dbReference type="EnsemblPlants" id="AET2Gv20752900.1"/>
    </source>
</evidence>
<name>A0A453C716_AEGTS</name>
<dbReference type="PANTHER" id="PTHR34708:SF4">
    <property type="entry name" value="DUF295 DOMAIN-CONTAINING PROTEIN"/>
    <property type="match status" value="1"/>
</dbReference>
<evidence type="ECO:0000256" key="1">
    <source>
        <dbReference type="SAM" id="MobiDB-lite"/>
    </source>
</evidence>
<dbReference type="Pfam" id="PF03478">
    <property type="entry name" value="Beta-prop_KIB1-4"/>
    <property type="match status" value="1"/>
</dbReference>
<dbReference type="PANTHER" id="PTHR34708">
    <property type="entry name" value="OS07G0440000 PROTEIN"/>
    <property type="match status" value="1"/>
</dbReference>
<reference evidence="3" key="3">
    <citation type="journal article" date="2017" name="Nature">
        <title>Genome sequence of the progenitor of the wheat D genome Aegilops tauschii.</title>
        <authorList>
            <person name="Luo M.C."/>
            <person name="Gu Y.Q."/>
            <person name="Puiu D."/>
            <person name="Wang H."/>
            <person name="Twardziok S.O."/>
            <person name="Deal K.R."/>
            <person name="Huo N."/>
            <person name="Zhu T."/>
            <person name="Wang L."/>
            <person name="Wang Y."/>
            <person name="McGuire P.E."/>
            <person name="Liu S."/>
            <person name="Long H."/>
            <person name="Ramasamy R.K."/>
            <person name="Rodriguez J.C."/>
            <person name="Van S.L."/>
            <person name="Yuan L."/>
            <person name="Wang Z."/>
            <person name="Xia Z."/>
            <person name="Xiao L."/>
            <person name="Anderson O.D."/>
            <person name="Ouyang S."/>
            <person name="Liang Y."/>
            <person name="Zimin A.V."/>
            <person name="Pertea G."/>
            <person name="Qi P."/>
            <person name="Bennetzen J.L."/>
            <person name="Dai X."/>
            <person name="Dawson M.W."/>
            <person name="Muller H.G."/>
            <person name="Kugler K."/>
            <person name="Rivarola-Duarte L."/>
            <person name="Spannagl M."/>
            <person name="Mayer K.F.X."/>
            <person name="Lu F.H."/>
            <person name="Bevan M.W."/>
            <person name="Leroy P."/>
            <person name="Li P."/>
            <person name="You F.M."/>
            <person name="Sun Q."/>
            <person name="Liu Z."/>
            <person name="Lyons E."/>
            <person name="Wicker T."/>
            <person name="Salzberg S.L."/>
            <person name="Devos K.M."/>
            <person name="Dvorak J."/>
        </authorList>
    </citation>
    <scope>NUCLEOTIDE SEQUENCE [LARGE SCALE GENOMIC DNA]</scope>
    <source>
        <strain evidence="3">cv. AL8/78</strain>
    </source>
</reference>
<reference evidence="3" key="5">
    <citation type="journal article" date="2021" name="G3 (Bethesda)">
        <title>Aegilops tauschii genome assembly Aet v5.0 features greater sequence contiguity and improved annotation.</title>
        <authorList>
            <person name="Wang L."/>
            <person name="Zhu T."/>
            <person name="Rodriguez J.C."/>
            <person name="Deal K.R."/>
            <person name="Dubcovsky J."/>
            <person name="McGuire P.E."/>
            <person name="Lux T."/>
            <person name="Spannagl M."/>
            <person name="Mayer K.F.X."/>
            <person name="Baldrich P."/>
            <person name="Meyers B.C."/>
            <person name="Huo N."/>
            <person name="Gu Y.Q."/>
            <person name="Zhou H."/>
            <person name="Devos K.M."/>
            <person name="Bennetzen J.L."/>
            <person name="Unver T."/>
            <person name="Budak H."/>
            <person name="Gulick P.J."/>
            <person name="Galiba G."/>
            <person name="Kalapos B."/>
            <person name="Nelson D.R."/>
            <person name="Li P."/>
            <person name="You F.M."/>
            <person name="Luo M.C."/>
            <person name="Dvorak J."/>
        </authorList>
    </citation>
    <scope>NUCLEOTIDE SEQUENCE [LARGE SCALE GENOMIC DNA]</scope>
    <source>
        <strain evidence="3">cv. AL8/78</strain>
    </source>
</reference>
<organism evidence="3 4">
    <name type="scientific">Aegilops tauschii subsp. strangulata</name>
    <name type="common">Goatgrass</name>
    <dbReference type="NCBI Taxonomy" id="200361"/>
    <lineage>
        <taxon>Eukaryota</taxon>
        <taxon>Viridiplantae</taxon>
        <taxon>Streptophyta</taxon>
        <taxon>Embryophyta</taxon>
        <taxon>Tracheophyta</taxon>
        <taxon>Spermatophyta</taxon>
        <taxon>Magnoliopsida</taxon>
        <taxon>Liliopsida</taxon>
        <taxon>Poales</taxon>
        <taxon>Poaceae</taxon>
        <taxon>BOP clade</taxon>
        <taxon>Pooideae</taxon>
        <taxon>Triticodae</taxon>
        <taxon>Triticeae</taxon>
        <taxon>Triticinae</taxon>
        <taxon>Aegilops</taxon>
    </lineage>
</organism>